<comment type="caution">
    <text evidence="2">The sequence shown here is derived from an EMBL/GenBank/DDBJ whole genome shotgun (WGS) entry which is preliminary data.</text>
</comment>
<sequence>MGSIELQIAHGRTPIPFMLPLKKAKDPECFWKRFHTPSSWELTERAMTLRSIIRTRTGCAEDTKITMYNQALKVIHWDDWEDIIEADGYYIADLNDQWVKHLIARGTAGSSTTQVQGFLSALTDNSQSSGAPANPRLPTGSSVAKQVPPAAPVAAASKPTKESPAAPAPVPATPKVRFAQDTVIEGTKVSESVVKELQNKIAEMNVVYTKAKAKDKKAEAAPDANAPTGKKVIFQPQPQSKNIARAANNGYTFEELEAAEGIVQISLTLYFFGFTLTANALASRTTITAPRADVPFVASKEPYDVIEKKIIFGGYSVSEHGVAPYKTAPPRKAAPPHNVQVTHQAAPRAKAEKEASVATPDRAKTPKLENANKHFFKVLDPNPREIEDPAQRATYFVLSIPKTETPERFLHIMKRNPVNTRLMLVMPSRDFKSFEVLEYINPGSRLGSTSFKDLEWPAGSFICMEEATDVDPSEQNDSSLRNEDDEYEEEEAGN</sequence>
<evidence type="ECO:0000256" key="1">
    <source>
        <dbReference type="SAM" id="MobiDB-lite"/>
    </source>
</evidence>
<evidence type="ECO:0000313" key="3">
    <source>
        <dbReference type="Proteomes" id="UP001221413"/>
    </source>
</evidence>
<feature type="region of interest" description="Disordered" evidence="1">
    <location>
        <begin position="466"/>
        <end position="494"/>
    </location>
</feature>
<name>A0AAD6IX52_DREDA</name>
<feature type="region of interest" description="Disordered" evidence="1">
    <location>
        <begin position="123"/>
        <end position="172"/>
    </location>
</feature>
<reference evidence="2" key="1">
    <citation type="submission" date="2023-01" db="EMBL/GenBank/DDBJ databases">
        <title>The chitinases involved in constricting ring structure development in the nematode-trapping fungus Drechslerella dactyloides.</title>
        <authorList>
            <person name="Wang R."/>
            <person name="Zhang L."/>
            <person name="Tang P."/>
            <person name="Li S."/>
            <person name="Liang L."/>
        </authorList>
    </citation>
    <scope>NUCLEOTIDE SEQUENCE</scope>
    <source>
        <strain evidence="2">YMF1.00031</strain>
    </source>
</reference>
<dbReference type="AlphaFoldDB" id="A0AAD6IX52"/>
<accession>A0AAD6IX52</accession>
<dbReference type="EMBL" id="JAQGDS010000005">
    <property type="protein sequence ID" value="KAJ6260328.1"/>
    <property type="molecule type" value="Genomic_DNA"/>
</dbReference>
<organism evidence="2 3">
    <name type="scientific">Drechslerella dactyloides</name>
    <name type="common">Nematode-trapping fungus</name>
    <name type="synonym">Arthrobotrys dactyloides</name>
    <dbReference type="NCBI Taxonomy" id="74499"/>
    <lineage>
        <taxon>Eukaryota</taxon>
        <taxon>Fungi</taxon>
        <taxon>Dikarya</taxon>
        <taxon>Ascomycota</taxon>
        <taxon>Pezizomycotina</taxon>
        <taxon>Orbiliomycetes</taxon>
        <taxon>Orbiliales</taxon>
        <taxon>Orbiliaceae</taxon>
        <taxon>Drechslerella</taxon>
    </lineage>
</organism>
<keyword evidence="3" id="KW-1185">Reference proteome</keyword>
<gene>
    <name evidence="2" type="ORF">Dda_4553</name>
</gene>
<proteinExistence type="predicted"/>
<feature type="compositionally biased region" description="Acidic residues" evidence="1">
    <location>
        <begin position="483"/>
        <end position="494"/>
    </location>
</feature>
<dbReference type="Proteomes" id="UP001221413">
    <property type="component" value="Unassembled WGS sequence"/>
</dbReference>
<evidence type="ECO:0000313" key="2">
    <source>
        <dbReference type="EMBL" id="KAJ6260328.1"/>
    </source>
</evidence>
<protein>
    <submittedName>
        <fullName evidence="2">Uncharacterized protein</fullName>
    </submittedName>
</protein>
<feature type="compositionally biased region" description="Low complexity" evidence="1">
    <location>
        <begin position="141"/>
        <end position="158"/>
    </location>
</feature>